<organism evidence="9 10">
    <name type="scientific">Elsinoe australis</name>
    <dbReference type="NCBI Taxonomy" id="40998"/>
    <lineage>
        <taxon>Eukaryota</taxon>
        <taxon>Fungi</taxon>
        <taxon>Dikarya</taxon>
        <taxon>Ascomycota</taxon>
        <taxon>Pezizomycotina</taxon>
        <taxon>Dothideomycetes</taxon>
        <taxon>Dothideomycetidae</taxon>
        <taxon>Myriangiales</taxon>
        <taxon>Elsinoaceae</taxon>
        <taxon>Elsinoe</taxon>
    </lineage>
</organism>
<proteinExistence type="inferred from homology"/>
<dbReference type="PROSITE" id="PS50011">
    <property type="entry name" value="PROTEIN_KINASE_DOM"/>
    <property type="match status" value="1"/>
</dbReference>
<feature type="region of interest" description="Disordered" evidence="7">
    <location>
        <begin position="504"/>
        <end position="542"/>
    </location>
</feature>
<dbReference type="InterPro" id="IPR000719">
    <property type="entry name" value="Prot_kinase_dom"/>
</dbReference>
<name>A0A4U7AQX3_9PEZI</name>
<dbReference type="InterPro" id="IPR050339">
    <property type="entry name" value="CC_SR_Kinase"/>
</dbReference>
<dbReference type="GO" id="GO:0005737">
    <property type="term" value="C:cytoplasm"/>
    <property type="evidence" value="ECO:0007669"/>
    <property type="project" value="TreeGrafter"/>
</dbReference>
<dbReference type="PROSITE" id="PS00107">
    <property type="entry name" value="PROTEIN_KINASE_ATP"/>
    <property type="match status" value="1"/>
</dbReference>
<dbReference type="PANTHER" id="PTHR11042">
    <property type="entry name" value="EUKARYOTIC TRANSLATION INITIATION FACTOR 2-ALPHA KINASE EIF2-ALPHA KINASE -RELATED"/>
    <property type="match status" value="1"/>
</dbReference>
<dbReference type="GO" id="GO:0005524">
    <property type="term" value="F:ATP binding"/>
    <property type="evidence" value="ECO:0007669"/>
    <property type="project" value="UniProtKB-UniRule"/>
</dbReference>
<dbReference type="AlphaFoldDB" id="A0A4U7AQX3"/>
<comment type="similarity">
    <text evidence="5">Belongs to the protein kinase superfamily. Ser/Thr protein kinase family. GCN2 subfamily.</text>
</comment>
<protein>
    <submittedName>
        <fullName evidence="9">Protein kinase domain-containing protein 40</fullName>
    </submittedName>
</protein>
<reference evidence="9 10" key="1">
    <citation type="submission" date="2018-02" db="EMBL/GenBank/DDBJ databases">
        <title>Draft genome sequences of Elsinoe sp., causing black scab on jojoba.</title>
        <authorList>
            <person name="Stodart B."/>
            <person name="Jeffress S."/>
            <person name="Ash G."/>
            <person name="Arun Chinnappa K."/>
        </authorList>
    </citation>
    <scope>NUCLEOTIDE SEQUENCE [LARGE SCALE GENOMIC DNA]</scope>
    <source>
        <strain evidence="9 10">Hillstone_2</strain>
    </source>
</reference>
<dbReference type="SUPFAM" id="SSF56112">
    <property type="entry name" value="Protein kinase-like (PK-like)"/>
    <property type="match status" value="1"/>
</dbReference>
<evidence type="ECO:0000313" key="9">
    <source>
        <dbReference type="EMBL" id="TKX20309.1"/>
    </source>
</evidence>
<dbReference type="EMBL" id="PTQR01000091">
    <property type="protein sequence ID" value="TKX20309.1"/>
    <property type="molecule type" value="Genomic_DNA"/>
</dbReference>
<sequence length="639" mass="71722">MATMQIDILQAALTFHTRTRHQNTSAVFFLEPVSEQALAASRSLLNRSAVETVDLVSQSRNGDSYVRSVDGHVVRVKGSARPSWSWAAGKDEECNLVLRSAQFDRIEIYHIGYEDDDTGQYFSTIRDRHDAPDIQLVDPLQETDTTNHPEHITTRRRCLNRLRWLSMGDCKYNVYYPHLNSQGRKAQRVLFRSVMRIELRVEVARDDLVMLKPLGEGAFGKVVKCIDRTTGRLLALKAIDMTKLQSKGKERRAPREIRILGDVNHINIVRSIPLQHRQNSGQDLEVLLPFFPKTLQRFLDRGSRGLTDYEVQDIMFQTLQGLKYLHETHEVVHRDFKPDNVLFCRTDASGIIAKVSDLGLAVEKSDGFTSSSGGGAPIYCCPHLLHNRKDPSVLSDLFSWAVVYLQVTATREFARAAGMCRQRHLATGEWAQALRAIAQALDCGNFGNWIVAALQPHPSERPTASEMTVAMEAFLLDTFIPRFEDVKASRSTAGVFSPGHIGVLTAADPGQPESAVPSSSTKPHQRETIIHQHPWDPMEIDDGSDARRQITAEYFKKLLNAQSSRTPDRVSSAPRPATRSISPQDSVVPEKSDRLLMTSSDNTYAPDLAQLHKWLHKVRPDDTALQSIHPSVLISRSDT</sequence>
<evidence type="ECO:0000256" key="3">
    <source>
        <dbReference type="ARBA" id="ARBA00022777"/>
    </source>
</evidence>
<feature type="binding site" evidence="6">
    <location>
        <position position="237"/>
    </location>
    <ligand>
        <name>ATP</name>
        <dbReference type="ChEBI" id="CHEBI:30616"/>
    </ligand>
</feature>
<dbReference type="InterPro" id="IPR008271">
    <property type="entry name" value="Ser/Thr_kinase_AS"/>
</dbReference>
<dbReference type="InterPro" id="IPR017441">
    <property type="entry name" value="Protein_kinase_ATP_BS"/>
</dbReference>
<dbReference type="Proteomes" id="UP000308133">
    <property type="component" value="Unassembled WGS sequence"/>
</dbReference>
<dbReference type="Pfam" id="PF00069">
    <property type="entry name" value="Pkinase"/>
    <property type="match status" value="1"/>
</dbReference>
<keyword evidence="3 9" id="KW-0418">Kinase</keyword>
<dbReference type="CDD" id="cd00180">
    <property type="entry name" value="PKc"/>
    <property type="match status" value="1"/>
</dbReference>
<keyword evidence="4 6" id="KW-0067">ATP-binding</keyword>
<keyword evidence="2 6" id="KW-0547">Nucleotide-binding</keyword>
<dbReference type="Gene3D" id="1.10.510.10">
    <property type="entry name" value="Transferase(Phosphotransferase) domain 1"/>
    <property type="match status" value="1"/>
</dbReference>
<evidence type="ECO:0000256" key="2">
    <source>
        <dbReference type="ARBA" id="ARBA00022741"/>
    </source>
</evidence>
<evidence type="ECO:0000259" key="8">
    <source>
        <dbReference type="PROSITE" id="PS50011"/>
    </source>
</evidence>
<dbReference type="GO" id="GO:0005634">
    <property type="term" value="C:nucleus"/>
    <property type="evidence" value="ECO:0007669"/>
    <property type="project" value="TreeGrafter"/>
</dbReference>
<gene>
    <name evidence="9" type="ORF">C1H76_7463</name>
</gene>
<feature type="region of interest" description="Disordered" evidence="7">
    <location>
        <begin position="561"/>
        <end position="590"/>
    </location>
</feature>
<feature type="domain" description="Protein kinase" evidence="8">
    <location>
        <begin position="208"/>
        <end position="475"/>
    </location>
</feature>
<evidence type="ECO:0000313" key="10">
    <source>
        <dbReference type="Proteomes" id="UP000308133"/>
    </source>
</evidence>
<evidence type="ECO:0000256" key="6">
    <source>
        <dbReference type="PROSITE-ProRule" id="PRU10141"/>
    </source>
</evidence>
<dbReference type="PROSITE" id="PS00108">
    <property type="entry name" value="PROTEIN_KINASE_ST"/>
    <property type="match status" value="1"/>
</dbReference>
<dbReference type="Gene3D" id="3.30.200.20">
    <property type="entry name" value="Phosphorylase Kinase, domain 1"/>
    <property type="match status" value="1"/>
</dbReference>
<comment type="caution">
    <text evidence="9">The sequence shown here is derived from an EMBL/GenBank/DDBJ whole genome shotgun (WGS) entry which is preliminary data.</text>
</comment>
<accession>A0A4U7AQX3</accession>
<dbReference type="InterPro" id="IPR011009">
    <property type="entry name" value="Kinase-like_dom_sf"/>
</dbReference>
<evidence type="ECO:0000256" key="7">
    <source>
        <dbReference type="SAM" id="MobiDB-lite"/>
    </source>
</evidence>
<evidence type="ECO:0000256" key="4">
    <source>
        <dbReference type="ARBA" id="ARBA00022840"/>
    </source>
</evidence>
<feature type="compositionally biased region" description="Basic and acidic residues" evidence="7">
    <location>
        <begin position="524"/>
        <end position="536"/>
    </location>
</feature>
<dbReference type="GO" id="GO:0004672">
    <property type="term" value="F:protein kinase activity"/>
    <property type="evidence" value="ECO:0007669"/>
    <property type="project" value="InterPro"/>
</dbReference>
<keyword evidence="1" id="KW-0808">Transferase</keyword>
<evidence type="ECO:0000256" key="1">
    <source>
        <dbReference type="ARBA" id="ARBA00022679"/>
    </source>
</evidence>
<evidence type="ECO:0000256" key="5">
    <source>
        <dbReference type="ARBA" id="ARBA00037982"/>
    </source>
</evidence>